<evidence type="ECO:0000313" key="1">
    <source>
        <dbReference type="EMBL" id="QDX01796.1"/>
    </source>
</evidence>
<accession>A0A5B8GQ83</accession>
<organism evidence="1">
    <name type="scientific">Bactrocera jarvisi</name>
    <name type="common">Jarvis' fruit fly</name>
    <name type="synonym">Chaetodacus jarvisi</name>
    <dbReference type="NCBI Taxonomy" id="87116"/>
    <lineage>
        <taxon>Eukaryota</taxon>
        <taxon>Metazoa</taxon>
        <taxon>Ecdysozoa</taxon>
        <taxon>Arthropoda</taxon>
        <taxon>Hexapoda</taxon>
        <taxon>Insecta</taxon>
        <taxon>Pterygota</taxon>
        <taxon>Neoptera</taxon>
        <taxon>Endopterygota</taxon>
        <taxon>Diptera</taxon>
        <taxon>Brachycera</taxon>
        <taxon>Muscomorpha</taxon>
        <taxon>Tephritoidea</taxon>
        <taxon>Tephritidae</taxon>
        <taxon>Bactrocera</taxon>
        <taxon>Bactrocera</taxon>
    </lineage>
</organism>
<protein>
    <submittedName>
        <fullName evidence="1">MOY</fullName>
    </submittedName>
</protein>
<name>A0A5B8GQ83_BACJA</name>
<dbReference type="EMBL" id="MK165748">
    <property type="protein sequence ID" value="QDX01796.1"/>
    <property type="molecule type" value="mRNA"/>
</dbReference>
<proteinExistence type="evidence at transcript level"/>
<dbReference type="AlphaFoldDB" id="A0A5B8GQ83"/>
<sequence>MGSVWIIIRKHNSRTVILASSERLIMSRKFWNEKNLKPDIEEKEIILNLSTEFKKLMNNNNTKCLFTRKV</sequence>
<reference evidence="1" key="1">
    <citation type="journal article" date="2019" name="J. ISSAAS">
        <title>Maleness-on-the-Y (MoY) orchestrates male sex determination in major agricultural fruit fly pests.</title>
        <authorList>
            <person name="Meccariello A."/>
            <person name="Salvemini M."/>
            <person name="Primo P."/>
            <person name="Hall B."/>
            <person name="Koskinioti P."/>
            <person name="Dalikova M."/>
            <person name="Gravina A."/>
            <person name="Gucciardino M.A."/>
            <person name="Forlenza F."/>
            <person name="Gregoriou M.E."/>
            <person name="Ippolito D."/>
            <person name="Monti S.M."/>
            <person name="Petrella V."/>
            <person name="Perrotta M.M."/>
            <person name="Schmeing S."/>
            <person name="Ruggiero A."/>
            <person name="Scolari F."/>
            <person name="Giordano E."/>
            <person name="Tsoumani K.T."/>
            <person name="Marec F."/>
            <person name="Windbichler N."/>
            <person name="Nagaraju J."/>
            <person name="Arunkumar K.P."/>
            <person name="Bourtzis K."/>
            <person name="Mathiopoulos K.D."/>
            <person name="Ragoussis J."/>
            <person name="Vitagliano L."/>
            <person name="Tu Z."/>
            <person name="Papathanos P.A."/>
            <person name="Robinson M.D."/>
            <person name="Saccone G."/>
        </authorList>
    </citation>
    <scope>NUCLEOTIDE SEQUENCE</scope>
</reference>